<sequence>MKHSSLPSNHSLKKSPNWQLLILSNGHGEDIIAGRIIEELRKLPSPPDIFALPIVGEGHTYQSLNIPRIGDVKTMPSGGFIYMDKSQLVQDIQSGLIQLTWKQLQAVRTWVKCQRKLGNHQGIVAVGDIIPLLFATISGANYAFVGTAKSEYYVRDKTSLLRRNSQKSWWENFSGSIYHPWERWLMSRRRCRAVFPRDTLTTEILRRWPIPAFDAGNPMMDGLEPSSNTPQFLDSNLQKSESYYPLIVTLLPGSRTGEAYNNWEMIMVAISGLMESFHGRKIIFLGAIAPGLDQAILSESLKIQGWENHHSSPIAIRDPHALVFKQRNAYLLLTQTAYNDCLHWAHLAIAMAGTATEQFVGLGKPVIAFPGKGPQYNPNFAEAQSRLLGVSLILVDHPREVPKTVSNLFQNPDFFQEIATNGWERMGKPGAARRIAECLEVRLGSPNQS</sequence>
<organism evidence="1 2">
    <name type="scientific">Cylindrospermopsis curvispora GIHE-G1</name>
    <dbReference type="NCBI Taxonomy" id="2666332"/>
    <lineage>
        <taxon>Bacteria</taxon>
        <taxon>Bacillati</taxon>
        <taxon>Cyanobacteriota</taxon>
        <taxon>Cyanophyceae</taxon>
        <taxon>Nostocales</taxon>
        <taxon>Aphanizomenonaceae</taxon>
        <taxon>Cylindrospermopsis</taxon>
    </lineage>
</organism>
<dbReference type="AlphaFoldDB" id="A0A7H0F1F5"/>
<dbReference type="SUPFAM" id="SSF53756">
    <property type="entry name" value="UDP-Glycosyltransferase/glycogen phosphorylase"/>
    <property type="match status" value="1"/>
</dbReference>
<evidence type="ECO:0008006" key="3">
    <source>
        <dbReference type="Google" id="ProtNLM"/>
    </source>
</evidence>
<dbReference type="RefSeq" id="WP_187706369.1">
    <property type="nucleotide sequence ID" value="NZ_CP060822.1"/>
</dbReference>
<dbReference type="KEGG" id="ccur:IAR63_01790"/>
<accession>A0A7H0F1F5</accession>
<dbReference type="PANTHER" id="PTHR39517:SF1">
    <property type="entry name" value="LIPID-A-DISACCHARIDE SYNTHASE"/>
    <property type="match status" value="1"/>
</dbReference>
<dbReference type="PANTHER" id="PTHR39517">
    <property type="entry name" value="SLL0192 PROTEIN"/>
    <property type="match status" value="1"/>
</dbReference>
<reference evidence="1 2" key="1">
    <citation type="submission" date="2020-08" db="EMBL/GenBank/DDBJ databases">
        <title>Complete genome sequence of Raphidiopsis curvispora isolated from drinking water reservoir in South Korea.</title>
        <authorList>
            <person name="Jeong J."/>
        </authorList>
    </citation>
    <scope>NUCLEOTIDE SEQUENCE [LARGE SCALE GENOMIC DNA]</scope>
    <source>
        <strain evidence="1 2">GIHE-G1</strain>
    </source>
</reference>
<dbReference type="EMBL" id="CP060822">
    <property type="protein sequence ID" value="QNP29871.1"/>
    <property type="molecule type" value="Genomic_DNA"/>
</dbReference>
<keyword evidence="2" id="KW-1185">Reference proteome</keyword>
<dbReference type="Proteomes" id="UP000516013">
    <property type="component" value="Chromosome"/>
</dbReference>
<evidence type="ECO:0000313" key="2">
    <source>
        <dbReference type="Proteomes" id="UP000516013"/>
    </source>
</evidence>
<evidence type="ECO:0000313" key="1">
    <source>
        <dbReference type="EMBL" id="QNP29871.1"/>
    </source>
</evidence>
<protein>
    <recommendedName>
        <fullName evidence="3">Lipid-A-disaccharide synthase</fullName>
    </recommendedName>
</protein>
<name>A0A7H0F1F5_9CYAN</name>
<dbReference type="InterPro" id="IPR019994">
    <property type="entry name" value="Lipid-A-disac_synthase-rel_put"/>
</dbReference>
<gene>
    <name evidence="1" type="ORF">IAR63_01790</name>
</gene>
<dbReference type="NCBIfam" id="TIGR03492">
    <property type="entry name" value="lipid-A-disaccharide synthase-related protein"/>
    <property type="match status" value="1"/>
</dbReference>
<proteinExistence type="predicted"/>